<organism evidence="2 3">
    <name type="scientific">Oceanisphaera pacifica</name>
    <dbReference type="NCBI Taxonomy" id="2818389"/>
    <lineage>
        <taxon>Bacteria</taxon>
        <taxon>Pseudomonadati</taxon>
        <taxon>Pseudomonadota</taxon>
        <taxon>Gammaproteobacteria</taxon>
        <taxon>Aeromonadales</taxon>
        <taxon>Aeromonadaceae</taxon>
        <taxon>Oceanisphaera</taxon>
    </lineage>
</organism>
<feature type="transmembrane region" description="Helical" evidence="1">
    <location>
        <begin position="83"/>
        <end position="103"/>
    </location>
</feature>
<proteinExistence type="predicted"/>
<name>A0ABS3ND10_9GAMM</name>
<keyword evidence="1" id="KW-0472">Membrane</keyword>
<comment type="caution">
    <text evidence="2">The sequence shown here is derived from an EMBL/GenBank/DDBJ whole genome shotgun (WGS) entry which is preliminary data.</text>
</comment>
<evidence type="ECO:0000256" key="1">
    <source>
        <dbReference type="SAM" id="Phobius"/>
    </source>
</evidence>
<gene>
    <name evidence="2" type="ORF">J3U76_02325</name>
</gene>
<sequence length="134" mass="15204">MAGARLMATASRQQSRQPAWLALLLVVIVISLCLGQRMGLATACAYAPSEHITQTTEHPHLSDHTQSEDNERCSLSEQLLSKVWGQLDPSLIALLLPFFLWVLQPQLSHYCRRYPPPLLFSGRRRHLVLCVFRE</sequence>
<keyword evidence="1" id="KW-1133">Transmembrane helix</keyword>
<evidence type="ECO:0000313" key="3">
    <source>
        <dbReference type="Proteomes" id="UP000664882"/>
    </source>
</evidence>
<keyword evidence="1" id="KW-0812">Transmembrane</keyword>
<dbReference type="RefSeq" id="WP_208004060.1">
    <property type="nucleotide sequence ID" value="NZ_JAGDFX010000002.1"/>
</dbReference>
<evidence type="ECO:0000313" key="2">
    <source>
        <dbReference type="EMBL" id="MBO1518481.1"/>
    </source>
</evidence>
<keyword evidence="3" id="KW-1185">Reference proteome</keyword>
<dbReference type="EMBL" id="JAGDFX010000002">
    <property type="protein sequence ID" value="MBO1518481.1"/>
    <property type="molecule type" value="Genomic_DNA"/>
</dbReference>
<accession>A0ABS3ND10</accession>
<reference evidence="2 3" key="1">
    <citation type="submission" date="2021-03" db="EMBL/GenBank/DDBJ databases">
        <title>Oceanisphaera sp. nov., isolated from the intestine.</title>
        <authorList>
            <person name="Zhao L.-H."/>
            <person name="Shi L.-F."/>
        </authorList>
    </citation>
    <scope>NUCLEOTIDE SEQUENCE [LARGE SCALE GENOMIC DNA]</scope>
    <source>
        <strain evidence="2 3">DM8</strain>
    </source>
</reference>
<protein>
    <submittedName>
        <fullName evidence="2">Uncharacterized protein</fullName>
    </submittedName>
</protein>
<dbReference type="Proteomes" id="UP000664882">
    <property type="component" value="Unassembled WGS sequence"/>
</dbReference>